<evidence type="ECO:0008006" key="3">
    <source>
        <dbReference type="Google" id="ProtNLM"/>
    </source>
</evidence>
<evidence type="ECO:0000313" key="2">
    <source>
        <dbReference type="Proteomes" id="UP000233618"/>
    </source>
</evidence>
<dbReference type="InterPro" id="IPR021799">
    <property type="entry name" value="PIN-like_prokaryotic"/>
</dbReference>
<gene>
    <name evidence="1" type="ORF">BZG01_11355</name>
</gene>
<proteinExistence type="predicted"/>
<dbReference type="Pfam" id="PF11848">
    <property type="entry name" value="DUF3368"/>
    <property type="match status" value="1"/>
</dbReference>
<accession>A0A2N3I7T5</accession>
<dbReference type="Proteomes" id="UP000233618">
    <property type="component" value="Unassembled WGS sequence"/>
</dbReference>
<organism evidence="1 2">
    <name type="scientific">Labilibaculum manganireducens</name>
    <dbReference type="NCBI Taxonomy" id="1940525"/>
    <lineage>
        <taxon>Bacteria</taxon>
        <taxon>Pseudomonadati</taxon>
        <taxon>Bacteroidota</taxon>
        <taxon>Bacteroidia</taxon>
        <taxon>Marinilabiliales</taxon>
        <taxon>Marinifilaceae</taxon>
        <taxon>Labilibaculum</taxon>
    </lineage>
</organism>
<dbReference type="AlphaFoldDB" id="A0A2N3I7T5"/>
<dbReference type="InterPro" id="IPR029060">
    <property type="entry name" value="PIN-like_dom_sf"/>
</dbReference>
<protein>
    <recommendedName>
        <fullName evidence="3">PIN domain-containing protein</fullName>
    </recommendedName>
</protein>
<dbReference type="EMBL" id="MVDE01000015">
    <property type="protein sequence ID" value="PKQ66394.1"/>
    <property type="molecule type" value="Genomic_DNA"/>
</dbReference>
<dbReference type="Gene3D" id="3.40.50.1010">
    <property type="entry name" value="5'-nuclease"/>
    <property type="match status" value="1"/>
</dbReference>
<reference evidence="1 2" key="1">
    <citation type="journal article" date="2017" name="Front. Microbiol.">
        <title>Labilibaculum manganireducens gen. nov., sp. nov. and Labilibaculum filiforme sp. nov., Novel Bacteroidetes Isolated from Subsurface Sediments of the Baltic Sea.</title>
        <authorList>
            <person name="Vandieken V."/>
            <person name="Marshall I.P."/>
            <person name="Niemann H."/>
            <person name="Engelen B."/>
            <person name="Cypionka H."/>
        </authorList>
    </citation>
    <scope>NUCLEOTIDE SEQUENCE [LARGE SCALE GENOMIC DNA]</scope>
    <source>
        <strain evidence="1 2">59.10-2M</strain>
    </source>
</reference>
<evidence type="ECO:0000313" key="1">
    <source>
        <dbReference type="EMBL" id="PKQ66394.1"/>
    </source>
</evidence>
<sequence length="166" mass="19481">MKIVLSDANIFIDLCNIGLLDEFFSLNFEFHTTEQVMNEIKRPEQKQQIEKYINKSLNIKILTGIDVLEVAQLLNSNVSNLSYVDCEVWYLSKQQNLTLLTGDKNLRLQATKDNIEVRGILFLFDEMIEQNCITQKYAYDKLFLLSKTNIRLPKKEIEKRLINWNS</sequence>
<dbReference type="SUPFAM" id="SSF88723">
    <property type="entry name" value="PIN domain-like"/>
    <property type="match status" value="1"/>
</dbReference>
<keyword evidence="2" id="KW-1185">Reference proteome</keyword>
<comment type="caution">
    <text evidence="1">The sequence shown here is derived from an EMBL/GenBank/DDBJ whole genome shotgun (WGS) entry which is preliminary data.</text>
</comment>
<dbReference type="RefSeq" id="WP_101309962.1">
    <property type="nucleotide sequence ID" value="NZ_MVDE01000015.1"/>
</dbReference>
<name>A0A2N3I7T5_9BACT</name>